<dbReference type="EMBL" id="BKAM01000001">
    <property type="protein sequence ID" value="GEP71545.1"/>
    <property type="molecule type" value="Genomic_DNA"/>
</dbReference>
<dbReference type="InterPro" id="IPR050624">
    <property type="entry name" value="HTH-type_Tx_Regulator"/>
</dbReference>
<dbReference type="SUPFAM" id="SSF46689">
    <property type="entry name" value="Homeodomain-like"/>
    <property type="match status" value="1"/>
</dbReference>
<name>A0A512PK36_9LACO</name>
<proteinExistence type="predicted"/>
<gene>
    <name evidence="4" type="ORF">LRA02_04130</name>
</gene>
<keyword evidence="1 2" id="KW-0238">DNA-binding</keyword>
<dbReference type="Gene3D" id="1.10.357.10">
    <property type="entry name" value="Tetracycline Repressor, domain 2"/>
    <property type="match status" value="1"/>
</dbReference>
<evidence type="ECO:0000313" key="4">
    <source>
        <dbReference type="EMBL" id="GEP71545.1"/>
    </source>
</evidence>
<dbReference type="RefSeq" id="WP_056983004.1">
    <property type="nucleotide sequence ID" value="NZ_BKAM01000001.1"/>
</dbReference>
<dbReference type="OrthoDB" id="9810250at2"/>
<feature type="domain" description="HTH tetR-type" evidence="3">
    <location>
        <begin position="8"/>
        <end position="68"/>
    </location>
</feature>
<comment type="caution">
    <text evidence="4">The sequence shown here is derived from an EMBL/GenBank/DDBJ whole genome shotgun (WGS) entry which is preliminary data.</text>
</comment>
<protein>
    <submittedName>
        <fullName evidence="4">TetR family transcriptional regulator</fullName>
    </submittedName>
</protein>
<dbReference type="GO" id="GO:0003677">
    <property type="term" value="F:DNA binding"/>
    <property type="evidence" value="ECO:0007669"/>
    <property type="project" value="UniProtKB-UniRule"/>
</dbReference>
<evidence type="ECO:0000256" key="2">
    <source>
        <dbReference type="PROSITE-ProRule" id="PRU00335"/>
    </source>
</evidence>
<feature type="DNA-binding region" description="H-T-H motif" evidence="2">
    <location>
        <begin position="31"/>
        <end position="50"/>
    </location>
</feature>
<organism evidence="4 5">
    <name type="scientific">Lentilactobacillus rapi</name>
    <dbReference type="NCBI Taxonomy" id="481723"/>
    <lineage>
        <taxon>Bacteria</taxon>
        <taxon>Bacillati</taxon>
        <taxon>Bacillota</taxon>
        <taxon>Bacilli</taxon>
        <taxon>Lactobacillales</taxon>
        <taxon>Lactobacillaceae</taxon>
        <taxon>Lentilactobacillus</taxon>
    </lineage>
</organism>
<dbReference type="PANTHER" id="PTHR43479:SF7">
    <property type="entry name" value="TETR-FAMILY TRANSCRIPTIONAL REGULATOR"/>
    <property type="match status" value="1"/>
</dbReference>
<dbReference type="STRING" id="1423795.FD12_GL000615"/>
<dbReference type="PROSITE" id="PS50977">
    <property type="entry name" value="HTH_TETR_2"/>
    <property type="match status" value="1"/>
</dbReference>
<sequence length="210" mass="24048">MEANTKMLATEIKIQKAFIKLVTLAGFDKLTIQKLCQEAEISRGTFYLHYIDKYDLLTHYEDELVANIKEIFNRFPKPELNLLAQSADKENNAFFQLFKYLYRQRSLAALLLNGTTTKFVSKIKRLIEALLVQSKAHHSGDPAKFPVSFATEIVSQGIIDLITYWLNQNPILPPTEAYEIFQQSRSLTPEQLAQIIIKNQPEGVPNEKTV</sequence>
<reference evidence="4 5" key="1">
    <citation type="submission" date="2019-07" db="EMBL/GenBank/DDBJ databases">
        <title>Whole genome shotgun sequence of Lactobacillus rapi NBRC 109618.</title>
        <authorList>
            <person name="Hosoyama A."/>
            <person name="Uohara A."/>
            <person name="Ohji S."/>
            <person name="Ichikawa N."/>
        </authorList>
    </citation>
    <scope>NUCLEOTIDE SEQUENCE [LARGE SCALE GENOMIC DNA]</scope>
    <source>
        <strain evidence="4 5">NBRC 109618</strain>
    </source>
</reference>
<accession>A0A512PK36</accession>
<evidence type="ECO:0000259" key="3">
    <source>
        <dbReference type="PROSITE" id="PS50977"/>
    </source>
</evidence>
<dbReference type="AlphaFoldDB" id="A0A512PK36"/>
<dbReference type="PANTHER" id="PTHR43479">
    <property type="entry name" value="ACREF/ENVCD OPERON REPRESSOR-RELATED"/>
    <property type="match status" value="1"/>
</dbReference>
<evidence type="ECO:0000256" key="1">
    <source>
        <dbReference type="ARBA" id="ARBA00023125"/>
    </source>
</evidence>
<dbReference type="Proteomes" id="UP000321569">
    <property type="component" value="Unassembled WGS sequence"/>
</dbReference>
<dbReference type="InterPro" id="IPR001647">
    <property type="entry name" value="HTH_TetR"/>
</dbReference>
<dbReference type="InterPro" id="IPR009057">
    <property type="entry name" value="Homeodomain-like_sf"/>
</dbReference>
<dbReference type="Pfam" id="PF00440">
    <property type="entry name" value="TetR_N"/>
    <property type="match status" value="1"/>
</dbReference>
<evidence type="ECO:0000313" key="5">
    <source>
        <dbReference type="Proteomes" id="UP000321569"/>
    </source>
</evidence>